<evidence type="ECO:0000313" key="3">
    <source>
        <dbReference type="Proteomes" id="UP000241769"/>
    </source>
</evidence>
<dbReference type="InterPro" id="IPR036291">
    <property type="entry name" value="NAD(P)-bd_dom_sf"/>
</dbReference>
<evidence type="ECO:0000256" key="1">
    <source>
        <dbReference type="SAM" id="SignalP"/>
    </source>
</evidence>
<keyword evidence="1" id="KW-0732">Signal</keyword>
<evidence type="ECO:0000313" key="2">
    <source>
        <dbReference type="EMBL" id="PRP83051.1"/>
    </source>
</evidence>
<comment type="caution">
    <text evidence="2">The sequence shown here is derived from an EMBL/GenBank/DDBJ whole genome shotgun (WGS) entry which is preliminary data.</text>
</comment>
<dbReference type="EMBL" id="MDYQ01000091">
    <property type="protein sequence ID" value="PRP83051.1"/>
    <property type="molecule type" value="Genomic_DNA"/>
</dbReference>
<reference evidence="2 3" key="1">
    <citation type="journal article" date="2018" name="Genome Biol. Evol.">
        <title>Multiple Roots of Fruiting Body Formation in Amoebozoa.</title>
        <authorList>
            <person name="Hillmann F."/>
            <person name="Forbes G."/>
            <person name="Novohradska S."/>
            <person name="Ferling I."/>
            <person name="Riege K."/>
            <person name="Groth M."/>
            <person name="Westermann M."/>
            <person name="Marz M."/>
            <person name="Spaller T."/>
            <person name="Winckler T."/>
            <person name="Schaap P."/>
            <person name="Glockner G."/>
        </authorList>
    </citation>
    <scope>NUCLEOTIDE SEQUENCE [LARGE SCALE GENOMIC DNA]</scope>
    <source>
        <strain evidence="2 3">Jena</strain>
    </source>
</reference>
<dbReference type="InParanoid" id="A0A2P6NGI0"/>
<proteinExistence type="predicted"/>
<name>A0A2P6NGI0_9EUKA</name>
<feature type="signal peptide" evidence="1">
    <location>
        <begin position="1"/>
        <end position="18"/>
    </location>
</feature>
<dbReference type="AlphaFoldDB" id="A0A2P6NGI0"/>
<feature type="chain" id="PRO_5015176639" evidence="1">
    <location>
        <begin position="19"/>
        <end position="995"/>
    </location>
</feature>
<keyword evidence="3" id="KW-1185">Reference proteome</keyword>
<sequence>MKSITSALLLILLVPALGCLQGFEGPSCTETYRSGTTARFTGQPINLVSIPFGSANSVPVVWIQFHIVIDQMPSSTIELLNLTGDGTNIHTNLFLVTLDPSGIVNIRSSCGAAGENGTLSSTVGIPLQQWTSVVIRIDGSQNGQYCHSTSIGTISFDGNLVGTSSLYAPLIRASGRLSNLLGNGFFGRISFFSTSMSDTSAVTPSCGQSVLLCDFSLTSNTTCTTDTIALDTADPTRFLQSYSFSLYAWTLSAGNWVLPIYSSQNRDALVQSIVARGIKNVHLNNNAPQAPPNTCWADTATSRWELTSLSKLMKSLHQAGVTVYALYTDPSLLNDVIIHNMRATLGAHVNGSIPLQPFDGISMDYEPPTFDTTNKLALMNVLNKTVGVCRNLSIACHVSMSYRTAFYNGTGDYASTPFYQQILDLLQEGDSVDIQTGSSSPCNVQSRMRPVITYANTKKVSTFIHLETRNDTDVETQGFSFFGRGESQMWSTVRRMYHDGDAAPTGFVLHQWRQSINTGMSLWPNVGFDGDCGNDCAPLGGVCGDGVCDPIVGETVGNCGDCLPVGHTPCPTYGVPNEVSGTPLVYYQETTSSTRSTSTPATAVDTVIQTRLTNIFLNGSEALVPAVMTLVCCCEYQVIYFINVGNHREDRLMCLDGKRISVLLAVEFLRPKCVGSQPYHPPSDLVKNNSPIPRGANIGIGWETGQTALQEVLRVCPETKSTVELLEVDLTSDASIEAAAKLVAENHGRVDTLVNNAGAHGTCDVNLAGTHIMTWNFVPLLLKSTDPRLIFLSGHSHMNQASEKYFPRLLSLPAGPKTFTSRRSAIAARRWASTCSRSIGAKHPSLGGQYVMDVIEGQQQKCGFFLSRDKQQNSHRYPVRFRSSCIRSYGNFIRVTVASSSLSPQFKNNNMNNFNDNTRDVTQRVEPAIEGTDFQKNRREQMTSGMDDHVSHESVNTRMANASNGLDTHAVRPFADAISSLLGGQGNSHPYGDLK</sequence>
<dbReference type="SUPFAM" id="SSF51735">
    <property type="entry name" value="NAD(P)-binding Rossmann-fold domains"/>
    <property type="match status" value="1"/>
</dbReference>
<organism evidence="2 3">
    <name type="scientific">Planoprotostelium fungivorum</name>
    <dbReference type="NCBI Taxonomy" id="1890364"/>
    <lineage>
        <taxon>Eukaryota</taxon>
        <taxon>Amoebozoa</taxon>
        <taxon>Evosea</taxon>
        <taxon>Variosea</taxon>
        <taxon>Cavosteliida</taxon>
        <taxon>Cavosteliaceae</taxon>
        <taxon>Planoprotostelium</taxon>
    </lineage>
</organism>
<dbReference type="InterPro" id="IPR002347">
    <property type="entry name" value="SDR_fam"/>
</dbReference>
<dbReference type="Pfam" id="PF00106">
    <property type="entry name" value="adh_short"/>
    <property type="match status" value="1"/>
</dbReference>
<protein>
    <submittedName>
        <fullName evidence="2">Uncharacterized protein</fullName>
    </submittedName>
</protein>
<dbReference type="OrthoDB" id="25001at2759"/>
<dbReference type="Proteomes" id="UP000241769">
    <property type="component" value="Unassembled WGS sequence"/>
</dbReference>
<gene>
    <name evidence="2" type="ORF">PROFUN_09906</name>
</gene>
<accession>A0A2P6NGI0</accession>
<dbReference type="Gene3D" id="3.40.50.720">
    <property type="entry name" value="NAD(P)-binding Rossmann-like Domain"/>
    <property type="match status" value="1"/>
</dbReference>